<dbReference type="SUPFAM" id="SSF53067">
    <property type="entry name" value="Actin-like ATPase domain"/>
    <property type="match status" value="1"/>
</dbReference>
<dbReference type="InterPro" id="IPR036390">
    <property type="entry name" value="WH_DNA-bd_sf"/>
</dbReference>
<dbReference type="KEGG" id="pfla:Pflav_034670"/>
<keyword evidence="4" id="KW-1185">Reference proteome</keyword>
<organism evidence="3 4">
    <name type="scientific">Phytohabitans flavus</name>
    <dbReference type="NCBI Taxonomy" id="1076124"/>
    <lineage>
        <taxon>Bacteria</taxon>
        <taxon>Bacillati</taxon>
        <taxon>Actinomycetota</taxon>
        <taxon>Actinomycetes</taxon>
        <taxon>Micromonosporales</taxon>
        <taxon>Micromonosporaceae</taxon>
    </lineage>
</organism>
<dbReference type="RefSeq" id="WP_173036955.1">
    <property type="nucleotide sequence ID" value="NZ_AP022870.1"/>
</dbReference>
<dbReference type="InterPro" id="IPR000835">
    <property type="entry name" value="HTH_MarR-typ"/>
</dbReference>
<sequence length="383" mass="38215">MTRLAGSSKLLRAMNESATLALLLDRGTLTRGDLREITGLSKPTTSEVMRRLTDAGLAVVVGHTSGGPGPSAEIYAANPAAGHAIAISVRETQSPHLCAVLCDLAGTEVARADVTAAADPVPAVAGLVDDLSRQAGLVPGSARLVQLGLPGSYDAAAGVIRHIDVPGWDRPGLVDDLATRLGATVAADNDVNLAAIAERHHGVAGAVESFALMWFSGGLGLAIDLGGTLLRGARGGAGEIGYVPVGLGRGADRTDLTDLAGGPAVLALAAEHGIDAATPEAAVAAGTPPFLDALAERIAYGLAAVAAVLDPPLIVLAGDVGRAGGDALADRVTAALRASTPLDTAIAATGVTEDPVLLGAQVAAQHALREQIITTLRDAAPAA</sequence>
<evidence type="ECO:0000313" key="4">
    <source>
        <dbReference type="Proteomes" id="UP000502508"/>
    </source>
</evidence>
<comment type="similarity">
    <text evidence="1">Belongs to the ROK (NagC/XylR) family.</text>
</comment>
<dbReference type="SUPFAM" id="SSF46785">
    <property type="entry name" value="Winged helix' DNA-binding domain"/>
    <property type="match status" value="1"/>
</dbReference>
<dbReference type="AlphaFoldDB" id="A0A6F8XTD9"/>
<dbReference type="PANTHER" id="PTHR18964">
    <property type="entry name" value="ROK (REPRESSOR, ORF, KINASE) FAMILY"/>
    <property type="match status" value="1"/>
</dbReference>
<dbReference type="Gene3D" id="1.10.10.10">
    <property type="entry name" value="Winged helix-like DNA-binding domain superfamily/Winged helix DNA-binding domain"/>
    <property type="match status" value="1"/>
</dbReference>
<dbReference type="Gene3D" id="3.30.420.40">
    <property type="match status" value="2"/>
</dbReference>
<dbReference type="InterPro" id="IPR000600">
    <property type="entry name" value="ROK"/>
</dbReference>
<dbReference type="EMBL" id="AP022870">
    <property type="protein sequence ID" value="BCB77057.1"/>
    <property type="molecule type" value="Genomic_DNA"/>
</dbReference>
<protein>
    <recommendedName>
        <fullName evidence="2">HTH marR-type domain-containing protein</fullName>
    </recommendedName>
</protein>
<dbReference type="Pfam" id="PF00480">
    <property type="entry name" value="ROK"/>
    <property type="match status" value="1"/>
</dbReference>
<reference evidence="3 4" key="1">
    <citation type="submission" date="2020-03" db="EMBL/GenBank/DDBJ databases">
        <title>Whole genome shotgun sequence of Phytohabitans flavus NBRC 107702.</title>
        <authorList>
            <person name="Komaki H."/>
            <person name="Tamura T."/>
        </authorList>
    </citation>
    <scope>NUCLEOTIDE SEQUENCE [LARGE SCALE GENOMIC DNA]</scope>
    <source>
        <strain evidence="3 4">NBRC 107702</strain>
    </source>
</reference>
<accession>A0A6F8XTD9</accession>
<dbReference type="Pfam" id="PF12802">
    <property type="entry name" value="MarR_2"/>
    <property type="match status" value="1"/>
</dbReference>
<dbReference type="InterPro" id="IPR043129">
    <property type="entry name" value="ATPase_NBD"/>
</dbReference>
<gene>
    <name evidence="3" type="ORF">Pflav_034670</name>
</gene>
<proteinExistence type="inferred from homology"/>
<dbReference type="PANTHER" id="PTHR18964:SF149">
    <property type="entry name" value="BIFUNCTIONAL UDP-N-ACETYLGLUCOSAMINE 2-EPIMERASE_N-ACETYLMANNOSAMINE KINASE"/>
    <property type="match status" value="1"/>
</dbReference>
<evidence type="ECO:0000256" key="1">
    <source>
        <dbReference type="ARBA" id="ARBA00006479"/>
    </source>
</evidence>
<evidence type="ECO:0000259" key="2">
    <source>
        <dbReference type="Pfam" id="PF12802"/>
    </source>
</evidence>
<dbReference type="Proteomes" id="UP000502508">
    <property type="component" value="Chromosome"/>
</dbReference>
<dbReference type="InterPro" id="IPR036388">
    <property type="entry name" value="WH-like_DNA-bd_sf"/>
</dbReference>
<reference evidence="3 4" key="2">
    <citation type="submission" date="2020-03" db="EMBL/GenBank/DDBJ databases">
        <authorList>
            <person name="Ichikawa N."/>
            <person name="Kimura A."/>
            <person name="Kitahashi Y."/>
            <person name="Uohara A."/>
        </authorList>
    </citation>
    <scope>NUCLEOTIDE SEQUENCE [LARGE SCALE GENOMIC DNA]</scope>
    <source>
        <strain evidence="3 4">NBRC 107702</strain>
    </source>
</reference>
<evidence type="ECO:0000313" key="3">
    <source>
        <dbReference type="EMBL" id="BCB77057.1"/>
    </source>
</evidence>
<name>A0A6F8XTD9_9ACTN</name>
<feature type="domain" description="HTH marR-type" evidence="2">
    <location>
        <begin position="16"/>
        <end position="61"/>
    </location>
</feature>